<gene>
    <name evidence="3" type="ORF">CJD38_16240</name>
</gene>
<feature type="domain" description="HTH cro/C1-type" evidence="2">
    <location>
        <begin position="38"/>
        <end position="92"/>
    </location>
</feature>
<dbReference type="GO" id="GO:0003677">
    <property type="term" value="F:DNA binding"/>
    <property type="evidence" value="ECO:0007669"/>
    <property type="project" value="UniProtKB-KW"/>
</dbReference>
<organism evidence="3 4">
    <name type="scientific">Stenotrophobium rhamnosiphilum</name>
    <dbReference type="NCBI Taxonomy" id="2029166"/>
    <lineage>
        <taxon>Bacteria</taxon>
        <taxon>Pseudomonadati</taxon>
        <taxon>Pseudomonadota</taxon>
        <taxon>Gammaproteobacteria</taxon>
        <taxon>Nevskiales</taxon>
        <taxon>Nevskiaceae</taxon>
        <taxon>Stenotrophobium</taxon>
    </lineage>
</organism>
<dbReference type="SUPFAM" id="SSF47413">
    <property type="entry name" value="lambda repressor-like DNA-binding domains"/>
    <property type="match status" value="1"/>
</dbReference>
<dbReference type="GO" id="GO:0003700">
    <property type="term" value="F:DNA-binding transcription factor activity"/>
    <property type="evidence" value="ECO:0007669"/>
    <property type="project" value="TreeGrafter"/>
</dbReference>
<keyword evidence="1" id="KW-0238">DNA-binding</keyword>
<dbReference type="InterPro" id="IPR001387">
    <property type="entry name" value="Cro/C1-type_HTH"/>
</dbReference>
<name>A0A2T5MC02_9GAMM</name>
<dbReference type="OrthoDB" id="9800901at2"/>
<dbReference type="Pfam" id="PF01381">
    <property type="entry name" value="HTH_3"/>
    <property type="match status" value="1"/>
</dbReference>
<dbReference type="InterPro" id="IPR050807">
    <property type="entry name" value="TransReg_Diox_bact_type"/>
</dbReference>
<reference evidence="3 4" key="1">
    <citation type="submission" date="2018-04" db="EMBL/GenBank/DDBJ databases">
        <title>Novel species isolated from glacier.</title>
        <authorList>
            <person name="Liu Q."/>
            <person name="Xin Y.-H."/>
        </authorList>
    </citation>
    <scope>NUCLEOTIDE SEQUENCE [LARGE SCALE GENOMIC DNA]</scope>
    <source>
        <strain evidence="3 4">GT1R17</strain>
    </source>
</reference>
<dbReference type="PANTHER" id="PTHR46797">
    <property type="entry name" value="HTH-TYPE TRANSCRIPTIONAL REGULATOR"/>
    <property type="match status" value="1"/>
</dbReference>
<evidence type="ECO:0000313" key="4">
    <source>
        <dbReference type="Proteomes" id="UP000244248"/>
    </source>
</evidence>
<dbReference type="SMART" id="SM00530">
    <property type="entry name" value="HTH_XRE"/>
    <property type="match status" value="1"/>
</dbReference>
<dbReference type="Proteomes" id="UP000244248">
    <property type="component" value="Unassembled WGS sequence"/>
</dbReference>
<comment type="caution">
    <text evidence="3">The sequence shown here is derived from an EMBL/GenBank/DDBJ whole genome shotgun (WGS) entry which is preliminary data.</text>
</comment>
<dbReference type="EMBL" id="QANS01000007">
    <property type="protein sequence ID" value="PTU30095.1"/>
    <property type="molecule type" value="Genomic_DNA"/>
</dbReference>
<dbReference type="PROSITE" id="PS50943">
    <property type="entry name" value="HTH_CROC1"/>
    <property type="match status" value="1"/>
</dbReference>
<evidence type="ECO:0000259" key="2">
    <source>
        <dbReference type="PROSITE" id="PS50943"/>
    </source>
</evidence>
<accession>A0A2T5MC02</accession>
<sequence>MAYTQRATGQPDYTGSFAARRNGGSKVSLLEKRFGQVVREEREKKGWSQELLAEAANLNRSYLGEIERGLVTPSLVTISKLAAGLDVAPSTLITRWENDAA</sequence>
<dbReference type="PANTHER" id="PTHR46797:SF1">
    <property type="entry name" value="METHYLPHOSPHONATE SYNTHASE"/>
    <property type="match status" value="1"/>
</dbReference>
<protein>
    <submittedName>
        <fullName evidence="3">Transcriptional regulator</fullName>
    </submittedName>
</protein>
<proteinExistence type="predicted"/>
<dbReference type="CDD" id="cd00093">
    <property type="entry name" value="HTH_XRE"/>
    <property type="match status" value="1"/>
</dbReference>
<dbReference type="InterPro" id="IPR010982">
    <property type="entry name" value="Lambda_DNA-bd_dom_sf"/>
</dbReference>
<evidence type="ECO:0000313" key="3">
    <source>
        <dbReference type="EMBL" id="PTU30095.1"/>
    </source>
</evidence>
<dbReference type="GO" id="GO:0005829">
    <property type="term" value="C:cytosol"/>
    <property type="evidence" value="ECO:0007669"/>
    <property type="project" value="TreeGrafter"/>
</dbReference>
<keyword evidence="4" id="KW-1185">Reference proteome</keyword>
<dbReference type="Gene3D" id="1.10.260.40">
    <property type="entry name" value="lambda repressor-like DNA-binding domains"/>
    <property type="match status" value="1"/>
</dbReference>
<dbReference type="AlphaFoldDB" id="A0A2T5MC02"/>
<evidence type="ECO:0000256" key="1">
    <source>
        <dbReference type="ARBA" id="ARBA00023125"/>
    </source>
</evidence>